<protein>
    <submittedName>
        <fullName evidence="1">Uncharacterized protein</fullName>
    </submittedName>
</protein>
<dbReference type="Proteomes" id="UP000593564">
    <property type="component" value="Unassembled WGS sequence"/>
</dbReference>
<dbReference type="AlphaFoldDB" id="A0A7J7FZW2"/>
<keyword evidence="2" id="KW-1185">Reference proteome</keyword>
<evidence type="ECO:0000313" key="1">
    <source>
        <dbReference type="EMBL" id="KAF5933973.1"/>
    </source>
</evidence>
<name>A0A7J7FZW2_CAMSI</name>
<sequence>MKSNKQNQRPKFLRLFSETKQDDSGIRIIRRKTKCELWDERFNESLPIQMPEFNPTTFFSDRQRTCLLPWNPTNVPLYPLNIPGHHGVQRSSIPLSHEY</sequence>
<gene>
    <name evidence="1" type="ORF">HYC85_030144</name>
</gene>
<evidence type="ECO:0000313" key="2">
    <source>
        <dbReference type="Proteomes" id="UP000593564"/>
    </source>
</evidence>
<reference evidence="2" key="1">
    <citation type="journal article" date="2020" name="Nat. Commun.">
        <title>Genome assembly of wild tea tree DASZ reveals pedigree and selection history of tea varieties.</title>
        <authorList>
            <person name="Zhang W."/>
            <person name="Zhang Y."/>
            <person name="Qiu H."/>
            <person name="Guo Y."/>
            <person name="Wan H."/>
            <person name="Zhang X."/>
            <person name="Scossa F."/>
            <person name="Alseekh S."/>
            <person name="Zhang Q."/>
            <person name="Wang P."/>
            <person name="Xu L."/>
            <person name="Schmidt M.H."/>
            <person name="Jia X."/>
            <person name="Li D."/>
            <person name="Zhu A."/>
            <person name="Guo F."/>
            <person name="Chen W."/>
            <person name="Ni D."/>
            <person name="Usadel B."/>
            <person name="Fernie A.R."/>
            <person name="Wen W."/>
        </authorList>
    </citation>
    <scope>NUCLEOTIDE SEQUENCE [LARGE SCALE GENOMIC DNA]</scope>
    <source>
        <strain evidence="2">cv. G240</strain>
    </source>
</reference>
<dbReference type="EMBL" id="JACBKZ010000014">
    <property type="protein sequence ID" value="KAF5933973.1"/>
    <property type="molecule type" value="Genomic_DNA"/>
</dbReference>
<proteinExistence type="predicted"/>
<accession>A0A7J7FZW2</accession>
<comment type="caution">
    <text evidence="1">The sequence shown here is derived from an EMBL/GenBank/DDBJ whole genome shotgun (WGS) entry which is preliminary data.</text>
</comment>
<organism evidence="1 2">
    <name type="scientific">Camellia sinensis</name>
    <name type="common">Tea plant</name>
    <name type="synonym">Thea sinensis</name>
    <dbReference type="NCBI Taxonomy" id="4442"/>
    <lineage>
        <taxon>Eukaryota</taxon>
        <taxon>Viridiplantae</taxon>
        <taxon>Streptophyta</taxon>
        <taxon>Embryophyta</taxon>
        <taxon>Tracheophyta</taxon>
        <taxon>Spermatophyta</taxon>
        <taxon>Magnoliopsida</taxon>
        <taxon>eudicotyledons</taxon>
        <taxon>Gunneridae</taxon>
        <taxon>Pentapetalae</taxon>
        <taxon>asterids</taxon>
        <taxon>Ericales</taxon>
        <taxon>Theaceae</taxon>
        <taxon>Camellia</taxon>
    </lineage>
</organism>
<reference evidence="1 2" key="2">
    <citation type="submission" date="2020-07" db="EMBL/GenBank/DDBJ databases">
        <title>Genome assembly of wild tea tree DASZ reveals pedigree and selection history of tea varieties.</title>
        <authorList>
            <person name="Zhang W."/>
        </authorList>
    </citation>
    <scope>NUCLEOTIDE SEQUENCE [LARGE SCALE GENOMIC DNA]</scope>
    <source>
        <strain evidence="2">cv. G240</strain>
        <tissue evidence="1">Leaf</tissue>
    </source>
</reference>